<evidence type="ECO:0000256" key="1">
    <source>
        <dbReference type="SAM" id="Phobius"/>
    </source>
</evidence>
<dbReference type="GO" id="GO:0016020">
    <property type="term" value="C:membrane"/>
    <property type="evidence" value="ECO:0007669"/>
    <property type="project" value="InterPro"/>
</dbReference>
<keyword evidence="1" id="KW-0472">Membrane</keyword>
<gene>
    <name evidence="2" type="ORF">Nkreftii_002824</name>
</gene>
<dbReference type="InterPro" id="IPR001893">
    <property type="entry name" value="Cys-rich_GLG1_repeat"/>
</dbReference>
<proteinExistence type="predicted"/>
<keyword evidence="1" id="KW-0812">Transmembrane</keyword>
<dbReference type="EMBL" id="CP047423">
    <property type="protein sequence ID" value="QPD05050.1"/>
    <property type="molecule type" value="Genomic_DNA"/>
</dbReference>
<dbReference type="Proteomes" id="UP000593737">
    <property type="component" value="Chromosome"/>
</dbReference>
<keyword evidence="1" id="KW-1133">Transmembrane helix</keyword>
<organism evidence="2 3">
    <name type="scientific">Candidatus Nitrospira kreftii</name>
    <dbReference type="NCBI Taxonomy" id="2652173"/>
    <lineage>
        <taxon>Bacteria</taxon>
        <taxon>Pseudomonadati</taxon>
        <taxon>Nitrospirota</taxon>
        <taxon>Nitrospiria</taxon>
        <taxon>Nitrospirales</taxon>
        <taxon>Nitrospiraceae</taxon>
        <taxon>Nitrospira</taxon>
    </lineage>
</organism>
<name>A0A7S8FFU0_9BACT</name>
<dbReference type="Pfam" id="PF00839">
    <property type="entry name" value="Cys_rich_FGFR"/>
    <property type="match status" value="1"/>
</dbReference>
<dbReference type="AlphaFoldDB" id="A0A7S8FFU0"/>
<accession>A0A7S8FFU0</accession>
<evidence type="ECO:0000313" key="2">
    <source>
        <dbReference type="EMBL" id="QPD05050.1"/>
    </source>
</evidence>
<sequence>MKTISAKERSGRSAASLVTVAGLILVWTIVWANFPSKEQLLSAQSGTSSVEASQVPALDLTIPGVSSQPATNAAGAGEAASVTTLGGLSVPRDSRARQIAEVKCDAEVQQYCPDSLSGDDRRYCVIQRFKRLAPTCQQIMQQRLVRWKEADGYKLSCAVDVKRLCRTVPSGDGRILQCLQEHEQDLSEACYQTLPKGRLQTRN</sequence>
<reference evidence="2 3" key="1">
    <citation type="journal article" date="2020" name="ISME J.">
        <title>Enrichment and physiological characterization of a novel comammox Nitrospira indicates ammonium inhibition of complete nitrification.</title>
        <authorList>
            <person name="Sakoula D."/>
            <person name="Koch H."/>
            <person name="Frank J."/>
            <person name="Jetten M.S.M."/>
            <person name="van Kessel M.A.H.J."/>
            <person name="Lucker S."/>
        </authorList>
    </citation>
    <scope>NUCLEOTIDE SEQUENCE [LARGE SCALE GENOMIC DNA]</scope>
    <source>
        <strain evidence="2">Comreactor17</strain>
    </source>
</reference>
<feature type="transmembrane region" description="Helical" evidence="1">
    <location>
        <begin position="12"/>
        <end position="34"/>
    </location>
</feature>
<protein>
    <submittedName>
        <fullName evidence="2">Uncharacterized protein</fullName>
    </submittedName>
</protein>
<evidence type="ECO:0000313" key="3">
    <source>
        <dbReference type="Proteomes" id="UP000593737"/>
    </source>
</evidence>
<dbReference type="KEGG" id="nkf:Nkreftii_002824"/>